<feature type="compositionally biased region" description="Low complexity" evidence="2">
    <location>
        <begin position="233"/>
        <end position="247"/>
    </location>
</feature>
<keyword evidence="1" id="KW-0560">Oxidoreductase</keyword>
<feature type="region of interest" description="Disordered" evidence="2">
    <location>
        <begin position="292"/>
        <end position="326"/>
    </location>
</feature>
<dbReference type="InterPro" id="IPR036291">
    <property type="entry name" value="NAD(P)-bd_dom_sf"/>
</dbReference>
<sequence>MASLTSIREFVDRIKSKYNKIDFLINNAGLILQNYTTTEDGFEMTMGVNYFGPFLLTESLLPLLKNAAPSRIINVSSMIHERGRIIKPDLQYDQEAYDAIDAYSTSKLANIIHAIELKERLKDSGVVAVCLHPGAVKTKVMRDVTKPRLQRSSPQLQFVSEESNFGSKLAPTMSKQNPTNESQLQMNSQKYPTCLHNNNNNNSGTVQQTQITSNSPEIHFSHDQRVVTFGTKPNTTNTTSNLSVVPSSEDDEWDSETEDLNIVAAEINKSQQLTPGSSNKLTNNLKPITSYYKSNHSINNSSMQQKHNSPQGVKFTSYKNANLKTG</sequence>
<name>A0A3P8IBA0_9TREM</name>
<dbReference type="Gene3D" id="3.40.50.720">
    <property type="entry name" value="NAD(P)-binding Rossmann-like Domain"/>
    <property type="match status" value="1"/>
</dbReference>
<feature type="compositionally biased region" description="Polar residues" evidence="2">
    <location>
        <begin position="317"/>
        <end position="326"/>
    </location>
</feature>
<protein>
    <submittedName>
        <fullName evidence="3">Uncharacterized protein</fullName>
    </submittedName>
</protein>
<dbReference type="SUPFAM" id="SSF51735">
    <property type="entry name" value="NAD(P)-binding Rossmann-fold domains"/>
    <property type="match status" value="1"/>
</dbReference>
<feature type="region of interest" description="Disordered" evidence="2">
    <location>
        <begin position="230"/>
        <end position="252"/>
    </location>
</feature>
<dbReference type="GO" id="GO:0016491">
    <property type="term" value="F:oxidoreductase activity"/>
    <property type="evidence" value="ECO:0007669"/>
    <property type="project" value="UniProtKB-KW"/>
</dbReference>
<gene>
    <name evidence="3" type="ORF">SMRZ_LOCUS25370</name>
</gene>
<evidence type="ECO:0000313" key="4">
    <source>
        <dbReference type="Proteomes" id="UP000277204"/>
    </source>
</evidence>
<keyword evidence="4" id="KW-1185">Reference proteome</keyword>
<dbReference type="PANTHER" id="PTHR43157">
    <property type="entry name" value="PHOSPHATIDYLINOSITOL-GLYCAN BIOSYNTHESIS CLASS F PROTEIN-RELATED"/>
    <property type="match status" value="1"/>
</dbReference>
<reference evidence="3 4" key="1">
    <citation type="submission" date="2018-11" db="EMBL/GenBank/DDBJ databases">
        <authorList>
            <consortium name="Pathogen Informatics"/>
        </authorList>
    </citation>
    <scope>NUCLEOTIDE SEQUENCE [LARGE SCALE GENOMIC DNA]</scope>
    <source>
        <strain evidence="3 4">Zambia</strain>
    </source>
</reference>
<dbReference type="InterPro" id="IPR002347">
    <property type="entry name" value="SDR_fam"/>
</dbReference>
<dbReference type="EMBL" id="UZAI01021260">
    <property type="protein sequence ID" value="VDP54959.1"/>
    <property type="molecule type" value="Genomic_DNA"/>
</dbReference>
<accession>A0A3P8IBA0</accession>
<dbReference type="PANTHER" id="PTHR43157:SF31">
    <property type="entry name" value="PHOSPHATIDYLINOSITOL-GLYCAN BIOSYNTHESIS CLASS F PROTEIN"/>
    <property type="match status" value="1"/>
</dbReference>
<dbReference type="AlphaFoldDB" id="A0A3P8IBA0"/>
<dbReference type="Proteomes" id="UP000277204">
    <property type="component" value="Unassembled WGS sequence"/>
</dbReference>
<feature type="compositionally biased region" description="Polar residues" evidence="2">
    <location>
        <begin position="292"/>
        <end position="311"/>
    </location>
</feature>
<dbReference type="Pfam" id="PF00106">
    <property type="entry name" value="adh_short"/>
    <property type="match status" value="1"/>
</dbReference>
<organism evidence="3 4">
    <name type="scientific">Schistosoma margrebowiei</name>
    <dbReference type="NCBI Taxonomy" id="48269"/>
    <lineage>
        <taxon>Eukaryota</taxon>
        <taxon>Metazoa</taxon>
        <taxon>Spiralia</taxon>
        <taxon>Lophotrochozoa</taxon>
        <taxon>Platyhelminthes</taxon>
        <taxon>Trematoda</taxon>
        <taxon>Digenea</taxon>
        <taxon>Strigeidida</taxon>
        <taxon>Schistosomatoidea</taxon>
        <taxon>Schistosomatidae</taxon>
        <taxon>Schistosoma</taxon>
    </lineage>
</organism>
<dbReference type="PRINTS" id="PR00081">
    <property type="entry name" value="GDHRDH"/>
</dbReference>
<evidence type="ECO:0000313" key="3">
    <source>
        <dbReference type="EMBL" id="VDP54959.1"/>
    </source>
</evidence>
<evidence type="ECO:0000256" key="1">
    <source>
        <dbReference type="ARBA" id="ARBA00023002"/>
    </source>
</evidence>
<evidence type="ECO:0000256" key="2">
    <source>
        <dbReference type="SAM" id="MobiDB-lite"/>
    </source>
</evidence>
<proteinExistence type="predicted"/>